<dbReference type="Pfam" id="PF13717">
    <property type="entry name" value="Zn_ribbon_4"/>
    <property type="match status" value="1"/>
</dbReference>
<keyword evidence="1" id="KW-0812">Transmembrane</keyword>
<reference evidence="3 4" key="1">
    <citation type="submission" date="2021-05" db="EMBL/GenBank/DDBJ databases">
        <title>The draft genome of Geobacter pelophilus DSM 12255.</title>
        <authorList>
            <person name="Xu Z."/>
            <person name="Masuda Y."/>
            <person name="Itoh H."/>
            <person name="Senoo K."/>
        </authorList>
    </citation>
    <scope>NUCLEOTIDE SEQUENCE [LARGE SCALE GENOMIC DNA]</scope>
    <source>
        <strain evidence="3 4">DSM 12255</strain>
    </source>
</reference>
<feature type="transmembrane region" description="Helical" evidence="1">
    <location>
        <begin position="241"/>
        <end position="270"/>
    </location>
</feature>
<evidence type="ECO:0000256" key="1">
    <source>
        <dbReference type="SAM" id="Phobius"/>
    </source>
</evidence>
<feature type="transmembrane region" description="Helical" evidence="1">
    <location>
        <begin position="129"/>
        <end position="152"/>
    </location>
</feature>
<organism evidence="3 4">
    <name type="scientific">Geoanaerobacter pelophilus</name>
    <dbReference type="NCBI Taxonomy" id="60036"/>
    <lineage>
        <taxon>Bacteria</taxon>
        <taxon>Pseudomonadati</taxon>
        <taxon>Thermodesulfobacteriota</taxon>
        <taxon>Desulfuromonadia</taxon>
        <taxon>Geobacterales</taxon>
        <taxon>Geobacteraceae</taxon>
        <taxon>Geoanaerobacter</taxon>
    </lineage>
</organism>
<sequence length="282" mass="31289">MKIECPNCKLSGEVNDHEVPLDGRYIDCPRCKTGFQVKKPLAKGWNPNMMSACPACQYSTFTDEMFDVCPKCGLQGSVYHEKKRKQQEEEQGRRDMERLNASLRPDDFVKPPVKEVDSDIVRVAPLVRYTAIGTLAVACLVAFYGLVGLLGYDGDALLQKINETALEPVSKNEVFLSHGLLPLVLTLFGGSMAMLSGMLLKNGKRAIKGLELGAWAGLAIGVVYEVVDYIAYIRRSSESPSIAYCLVGLVNSVFMLAVWVSVPLGLIWWLRSDRFRDELDSD</sequence>
<protein>
    <submittedName>
        <fullName evidence="3">Zinc-ribbon domain-containing protein</fullName>
    </submittedName>
</protein>
<keyword evidence="1" id="KW-0472">Membrane</keyword>
<evidence type="ECO:0000313" key="3">
    <source>
        <dbReference type="EMBL" id="MBT0665432.1"/>
    </source>
</evidence>
<dbReference type="AlphaFoldDB" id="A0AAW4L5J1"/>
<feature type="transmembrane region" description="Helical" evidence="1">
    <location>
        <begin position="180"/>
        <end position="200"/>
    </location>
</feature>
<dbReference type="InterPro" id="IPR011723">
    <property type="entry name" value="Znf/thioredoxin_put"/>
</dbReference>
<dbReference type="NCBIfam" id="TIGR02098">
    <property type="entry name" value="MJ0042_CXXC"/>
    <property type="match status" value="1"/>
</dbReference>
<dbReference type="RefSeq" id="WP_214172194.1">
    <property type="nucleotide sequence ID" value="NZ_JAHCVJ010000005.1"/>
</dbReference>
<keyword evidence="4" id="KW-1185">Reference proteome</keyword>
<evidence type="ECO:0000313" key="4">
    <source>
        <dbReference type="Proteomes" id="UP000811899"/>
    </source>
</evidence>
<evidence type="ECO:0000259" key="2">
    <source>
        <dbReference type="Pfam" id="PF13717"/>
    </source>
</evidence>
<feature type="transmembrane region" description="Helical" evidence="1">
    <location>
        <begin position="212"/>
        <end position="235"/>
    </location>
</feature>
<dbReference type="Proteomes" id="UP000811899">
    <property type="component" value="Unassembled WGS sequence"/>
</dbReference>
<feature type="domain" description="Zinc finger/thioredoxin putative" evidence="2">
    <location>
        <begin position="1"/>
        <end position="35"/>
    </location>
</feature>
<keyword evidence="1" id="KW-1133">Transmembrane helix</keyword>
<dbReference type="EMBL" id="JAHCVJ010000005">
    <property type="protein sequence ID" value="MBT0665432.1"/>
    <property type="molecule type" value="Genomic_DNA"/>
</dbReference>
<accession>A0AAW4L5J1</accession>
<gene>
    <name evidence="3" type="ORF">KI809_14080</name>
</gene>
<name>A0AAW4L5J1_9BACT</name>
<proteinExistence type="predicted"/>
<comment type="caution">
    <text evidence="3">The sequence shown here is derived from an EMBL/GenBank/DDBJ whole genome shotgun (WGS) entry which is preliminary data.</text>
</comment>